<protein>
    <submittedName>
        <fullName evidence="1">Uncharacterized protein</fullName>
    </submittedName>
</protein>
<dbReference type="Proteomes" id="UP001642360">
    <property type="component" value="Unassembled WGS sequence"/>
</dbReference>
<name>A0ABC8RJP2_9AQUA</name>
<proteinExistence type="predicted"/>
<reference evidence="1 2" key="1">
    <citation type="submission" date="2024-02" db="EMBL/GenBank/DDBJ databases">
        <authorList>
            <person name="Vignale AGUSTIN F."/>
            <person name="Sosa J E."/>
            <person name="Modenutti C."/>
        </authorList>
    </citation>
    <scope>NUCLEOTIDE SEQUENCE [LARGE SCALE GENOMIC DNA]</scope>
</reference>
<dbReference type="EMBL" id="CAUOFW020001260">
    <property type="protein sequence ID" value="CAK9142903.1"/>
    <property type="molecule type" value="Genomic_DNA"/>
</dbReference>
<evidence type="ECO:0000313" key="1">
    <source>
        <dbReference type="EMBL" id="CAK9142903.1"/>
    </source>
</evidence>
<comment type="caution">
    <text evidence="1">The sequence shown here is derived from an EMBL/GenBank/DDBJ whole genome shotgun (WGS) entry which is preliminary data.</text>
</comment>
<gene>
    <name evidence="1" type="ORF">ILEXP_LOCUS10597</name>
</gene>
<accession>A0ABC8RJP2</accession>
<organism evidence="1 2">
    <name type="scientific">Ilex paraguariensis</name>
    <name type="common">yerba mate</name>
    <dbReference type="NCBI Taxonomy" id="185542"/>
    <lineage>
        <taxon>Eukaryota</taxon>
        <taxon>Viridiplantae</taxon>
        <taxon>Streptophyta</taxon>
        <taxon>Embryophyta</taxon>
        <taxon>Tracheophyta</taxon>
        <taxon>Spermatophyta</taxon>
        <taxon>Magnoliopsida</taxon>
        <taxon>eudicotyledons</taxon>
        <taxon>Gunneridae</taxon>
        <taxon>Pentapetalae</taxon>
        <taxon>asterids</taxon>
        <taxon>campanulids</taxon>
        <taxon>Aquifoliales</taxon>
        <taxon>Aquifoliaceae</taxon>
        <taxon>Ilex</taxon>
    </lineage>
</organism>
<sequence>MERWITPGSKSISEAPRHLSLLAIQASKISNRVLQRFSYSARQNPGSQIARQIWREEVARHISPSSCCCEPGIQTEELLVHWVHSQLEKHKRRSSEVVLLLVAYSPIGRFFT</sequence>
<evidence type="ECO:0000313" key="2">
    <source>
        <dbReference type="Proteomes" id="UP001642360"/>
    </source>
</evidence>
<dbReference type="AlphaFoldDB" id="A0ABC8RJP2"/>
<keyword evidence="2" id="KW-1185">Reference proteome</keyword>